<keyword evidence="2" id="KW-0812">Transmembrane</keyword>
<evidence type="ECO:0000313" key="7">
    <source>
        <dbReference type="Proteomes" id="UP000282800"/>
    </source>
</evidence>
<sequence length="150" mass="16811">MKAPWNFLRYMPLAQRLIKRGKIPALLLAVARKSSSKRGLLKGLREDLALLQALCVAWWRGEYRAISPNALIAVVAGLLYFLSPLDAIPDWIPGFGFVDDLAVLGWVMRKWSGELEAFKAWRQAQSAERQAGLLRLPALDEPQSDNSPQV</sequence>
<comment type="subcellular location">
    <subcellularLocation>
        <location evidence="1">Endomembrane system</location>
        <topology evidence="1">Multi-pass membrane protein</topology>
    </subcellularLocation>
</comment>
<evidence type="ECO:0000313" key="6">
    <source>
        <dbReference type="EMBL" id="RYJ61490.1"/>
    </source>
</evidence>
<keyword evidence="3" id="KW-1133">Transmembrane helix</keyword>
<feature type="domain" description="DUF1232" evidence="5">
    <location>
        <begin position="71"/>
        <end position="106"/>
    </location>
</feature>
<evidence type="ECO:0000256" key="3">
    <source>
        <dbReference type="ARBA" id="ARBA00022989"/>
    </source>
</evidence>
<evidence type="ECO:0000256" key="1">
    <source>
        <dbReference type="ARBA" id="ARBA00004127"/>
    </source>
</evidence>
<dbReference type="OrthoDB" id="9804184at2"/>
<name>A0A482UEX0_9PSED</name>
<evidence type="ECO:0000259" key="5">
    <source>
        <dbReference type="Pfam" id="PF06803"/>
    </source>
</evidence>
<dbReference type="RefSeq" id="WP_126190068.1">
    <property type="nucleotide sequence ID" value="NZ_DAMCBJ010000006.1"/>
</dbReference>
<organism evidence="6 7">
    <name type="scientific">Pseudomonas songnenensis</name>
    <dbReference type="NCBI Taxonomy" id="1176259"/>
    <lineage>
        <taxon>Bacteria</taxon>
        <taxon>Pseudomonadati</taxon>
        <taxon>Pseudomonadota</taxon>
        <taxon>Gammaproteobacteria</taxon>
        <taxon>Pseudomonadales</taxon>
        <taxon>Pseudomonadaceae</taxon>
        <taxon>Pseudomonas</taxon>
    </lineage>
</organism>
<dbReference type="Proteomes" id="UP000282800">
    <property type="component" value="Unassembled WGS sequence"/>
</dbReference>
<dbReference type="AlphaFoldDB" id="A0A482UEX0"/>
<evidence type="ECO:0000256" key="2">
    <source>
        <dbReference type="ARBA" id="ARBA00022692"/>
    </source>
</evidence>
<dbReference type="Pfam" id="PF06803">
    <property type="entry name" value="DUF1232"/>
    <property type="match status" value="1"/>
</dbReference>
<protein>
    <submittedName>
        <fullName evidence="6">DUF1232 domain-containing protein</fullName>
    </submittedName>
</protein>
<dbReference type="GO" id="GO:0012505">
    <property type="term" value="C:endomembrane system"/>
    <property type="evidence" value="ECO:0007669"/>
    <property type="project" value="UniProtKB-SubCell"/>
</dbReference>
<keyword evidence="4" id="KW-0472">Membrane</keyword>
<comment type="caution">
    <text evidence="6">The sequence shown here is derived from an EMBL/GenBank/DDBJ whole genome shotgun (WGS) entry which is preliminary data.</text>
</comment>
<dbReference type="EMBL" id="RWYU02000006">
    <property type="protein sequence ID" value="RYJ61490.1"/>
    <property type="molecule type" value="Genomic_DNA"/>
</dbReference>
<reference evidence="6 7" key="1">
    <citation type="submission" date="2019-01" db="EMBL/GenBank/DDBJ databases">
        <title>High-quality draft genome of. Pseudomonas songnenensis str. L103, a full-fledged denitrifier isolated from 100 meters deep aquifer in a heavily nitrogen fertilized agricultural area.</title>
        <authorList>
            <person name="Liu M."/>
            <person name="Liu B."/>
        </authorList>
    </citation>
    <scope>NUCLEOTIDE SEQUENCE [LARGE SCALE GENOMIC DNA]</scope>
    <source>
        <strain evidence="6 7">L103</strain>
    </source>
</reference>
<gene>
    <name evidence="6" type="ORF">EJA06_015350</name>
</gene>
<proteinExistence type="predicted"/>
<evidence type="ECO:0000256" key="4">
    <source>
        <dbReference type="ARBA" id="ARBA00023136"/>
    </source>
</evidence>
<dbReference type="InterPro" id="IPR010652">
    <property type="entry name" value="DUF1232"/>
</dbReference>
<accession>A0A482UEX0</accession>